<reference evidence="2 3" key="1">
    <citation type="submission" date="2017-11" db="EMBL/GenBank/DDBJ databases">
        <title>Comparative genomics of Botrytis spp.</title>
        <authorList>
            <person name="Valero-Jimenez C.A."/>
            <person name="Tapia P."/>
            <person name="Veloso J."/>
            <person name="Silva-Moreno E."/>
            <person name="Staats M."/>
            <person name="Valdes J.H."/>
            <person name="Van Kan J.A.L."/>
        </authorList>
    </citation>
    <scope>NUCLEOTIDE SEQUENCE [LARGE SCALE GENOMIC DNA]</scope>
    <source>
        <strain evidence="2 3">MUCL2830</strain>
    </source>
</reference>
<evidence type="ECO:0000313" key="2">
    <source>
        <dbReference type="EMBL" id="TEY49388.1"/>
    </source>
</evidence>
<name>A0A4Y8CV05_9HELO</name>
<gene>
    <name evidence="2" type="ORF">BOTCAL_0287g00130</name>
</gene>
<evidence type="ECO:0000256" key="1">
    <source>
        <dbReference type="SAM" id="MobiDB-lite"/>
    </source>
</evidence>
<keyword evidence="3" id="KW-1185">Reference proteome</keyword>
<dbReference type="OrthoDB" id="3541131at2759"/>
<evidence type="ECO:0000313" key="3">
    <source>
        <dbReference type="Proteomes" id="UP000297299"/>
    </source>
</evidence>
<dbReference type="Proteomes" id="UP000297299">
    <property type="component" value="Unassembled WGS sequence"/>
</dbReference>
<accession>A0A4Y8CV05</accession>
<proteinExistence type="predicted"/>
<sequence length="214" mass="24337">MASKEVSSVSFSIRRADLVSSILRLPDCGEGIDETTNGLTEAQVTTILERRNYLQAQSVISQTRYLLDNLTVFRHVFVRKTSDPDFDSFNTIACKLSTLKAQNPMKERHIYLDELMGCNFFVGSDGYEAIKRLEPATIIFNLQHWHTWLSRRIFPNLPKDKLQIALSVANAFGAEFPLLEVAGQERGLQMQTDNTGDSWKKNHKKVSGKRKRSI</sequence>
<comment type="caution">
    <text evidence="2">The sequence shown here is derived from an EMBL/GenBank/DDBJ whole genome shotgun (WGS) entry which is preliminary data.</text>
</comment>
<dbReference type="EMBL" id="PHWZ01000286">
    <property type="protein sequence ID" value="TEY49388.1"/>
    <property type="molecule type" value="Genomic_DNA"/>
</dbReference>
<feature type="compositionally biased region" description="Basic residues" evidence="1">
    <location>
        <begin position="201"/>
        <end position="214"/>
    </location>
</feature>
<protein>
    <submittedName>
        <fullName evidence="2">Uncharacterized protein</fullName>
    </submittedName>
</protein>
<dbReference type="STRING" id="38488.A0A4Y8CV05"/>
<organism evidence="2 3">
    <name type="scientific">Botryotinia calthae</name>
    <dbReference type="NCBI Taxonomy" id="38488"/>
    <lineage>
        <taxon>Eukaryota</taxon>
        <taxon>Fungi</taxon>
        <taxon>Dikarya</taxon>
        <taxon>Ascomycota</taxon>
        <taxon>Pezizomycotina</taxon>
        <taxon>Leotiomycetes</taxon>
        <taxon>Helotiales</taxon>
        <taxon>Sclerotiniaceae</taxon>
        <taxon>Botryotinia</taxon>
    </lineage>
</organism>
<dbReference type="AlphaFoldDB" id="A0A4Y8CV05"/>
<feature type="region of interest" description="Disordered" evidence="1">
    <location>
        <begin position="190"/>
        <end position="214"/>
    </location>
</feature>